<sequence length="483" mass="54136">MALHYSSKVLRHRQHLLATLFQTERALSVKEEQRHGYTKPAETRKLDSSNKHALKGKSASDKNCCDANCLSKCRNKSLKSNSLKRSNAPSNFQTMIENVKNVFINRELDWQNLGGNQIKRHDDKTFTLLNGLKHSLAETSTPLKRAVHATLRAPNNVAQRTLMTLGSSLCSKEVLQRSFFSTTSETNAAVTIETAERDKERLLAEISEEVGSPDWVKILRDFTFTPFREDMEDFVDLVGFPYMERYLSDEKWVMESLMVLLVAMEVNRLKNPGRSAKPTVRQTTISSVLMMIRLMNRIHQEMNDTTFPDQGDVGNDLMQSVLIGDMVAGTYLRAAADLKTPKVTEVLLKSGSALQCYFMNKLHPTSIEGVKSPDQAKGQYDHLRDDIPEPFVAACEAIVIDAGLDQKLQERLKKFAYHISLARSLNRGLDVFPDGQPTSSDLTSPKDAKAHSDLALNGLAALSYPESKSLLMLKRLARAYAAV</sequence>
<proteinExistence type="predicted"/>
<evidence type="ECO:0000313" key="3">
    <source>
        <dbReference type="Proteomes" id="UP000762676"/>
    </source>
</evidence>
<reference evidence="2 3" key="1">
    <citation type="journal article" date="2021" name="Elife">
        <title>Chloroplast acquisition without the gene transfer in kleptoplastic sea slugs, Plakobranchus ocellatus.</title>
        <authorList>
            <person name="Maeda T."/>
            <person name="Takahashi S."/>
            <person name="Yoshida T."/>
            <person name="Shimamura S."/>
            <person name="Takaki Y."/>
            <person name="Nagai Y."/>
            <person name="Toyoda A."/>
            <person name="Suzuki Y."/>
            <person name="Arimoto A."/>
            <person name="Ishii H."/>
            <person name="Satoh N."/>
            <person name="Nishiyama T."/>
            <person name="Hasebe M."/>
            <person name="Maruyama T."/>
            <person name="Minagawa J."/>
            <person name="Obokata J."/>
            <person name="Shigenobu S."/>
        </authorList>
    </citation>
    <scope>NUCLEOTIDE SEQUENCE [LARGE SCALE GENOMIC DNA]</scope>
</reference>
<dbReference type="EMBL" id="BMAT01010914">
    <property type="protein sequence ID" value="GFR63264.1"/>
    <property type="molecule type" value="Genomic_DNA"/>
</dbReference>
<feature type="region of interest" description="Disordered" evidence="1">
    <location>
        <begin position="29"/>
        <end position="60"/>
    </location>
</feature>
<protein>
    <submittedName>
        <fullName evidence="2">Uncharacterized protein</fullName>
    </submittedName>
</protein>
<organism evidence="2 3">
    <name type="scientific">Elysia marginata</name>
    <dbReference type="NCBI Taxonomy" id="1093978"/>
    <lineage>
        <taxon>Eukaryota</taxon>
        <taxon>Metazoa</taxon>
        <taxon>Spiralia</taxon>
        <taxon>Lophotrochozoa</taxon>
        <taxon>Mollusca</taxon>
        <taxon>Gastropoda</taxon>
        <taxon>Heterobranchia</taxon>
        <taxon>Euthyneura</taxon>
        <taxon>Panpulmonata</taxon>
        <taxon>Sacoglossa</taxon>
        <taxon>Placobranchoidea</taxon>
        <taxon>Plakobranchidae</taxon>
        <taxon>Elysia</taxon>
    </lineage>
</organism>
<accession>A0AAV4ERC8</accession>
<evidence type="ECO:0000313" key="2">
    <source>
        <dbReference type="EMBL" id="GFR63264.1"/>
    </source>
</evidence>
<dbReference type="Proteomes" id="UP000762676">
    <property type="component" value="Unassembled WGS sequence"/>
</dbReference>
<feature type="compositionally biased region" description="Basic and acidic residues" evidence="1">
    <location>
        <begin position="29"/>
        <end position="50"/>
    </location>
</feature>
<keyword evidence="3" id="KW-1185">Reference proteome</keyword>
<gene>
    <name evidence="2" type="ORF">ElyMa_005479000</name>
</gene>
<evidence type="ECO:0000256" key="1">
    <source>
        <dbReference type="SAM" id="MobiDB-lite"/>
    </source>
</evidence>
<name>A0AAV4ERC8_9GAST</name>
<comment type="caution">
    <text evidence="2">The sequence shown here is derived from an EMBL/GenBank/DDBJ whole genome shotgun (WGS) entry which is preliminary data.</text>
</comment>
<dbReference type="AlphaFoldDB" id="A0AAV4ERC8"/>